<protein>
    <recommendedName>
        <fullName evidence="3">Bacterial surface antigen (D15) domain-containing protein</fullName>
    </recommendedName>
</protein>
<comment type="caution">
    <text evidence="4">The sequence shown here is derived from an EMBL/GenBank/DDBJ whole genome shotgun (WGS) entry which is preliminary data.</text>
</comment>
<dbReference type="Proteomes" id="UP000179807">
    <property type="component" value="Unassembled WGS sequence"/>
</dbReference>
<evidence type="ECO:0000256" key="1">
    <source>
        <dbReference type="ARBA" id="ARBA00004370"/>
    </source>
</evidence>
<dbReference type="VEuPathDB" id="TrichDB:TRFO_12618"/>
<gene>
    <name evidence="4" type="ORF">TRFO_12618</name>
</gene>
<accession>A0A1J4L117</accession>
<dbReference type="Pfam" id="PF01103">
    <property type="entry name" value="Omp85"/>
    <property type="match status" value="1"/>
</dbReference>
<organism evidence="4 5">
    <name type="scientific">Tritrichomonas foetus</name>
    <dbReference type="NCBI Taxonomy" id="1144522"/>
    <lineage>
        <taxon>Eukaryota</taxon>
        <taxon>Metamonada</taxon>
        <taxon>Parabasalia</taxon>
        <taxon>Tritrichomonadida</taxon>
        <taxon>Tritrichomonadidae</taxon>
        <taxon>Tritrichomonas</taxon>
    </lineage>
</organism>
<keyword evidence="2" id="KW-0472">Membrane</keyword>
<name>A0A1J4L117_9EUKA</name>
<dbReference type="OrthoDB" id="10531382at2759"/>
<evidence type="ECO:0000313" key="5">
    <source>
        <dbReference type="Proteomes" id="UP000179807"/>
    </source>
</evidence>
<dbReference type="GeneID" id="94831444"/>
<evidence type="ECO:0000313" key="4">
    <source>
        <dbReference type="EMBL" id="OHT17106.1"/>
    </source>
</evidence>
<dbReference type="RefSeq" id="XP_068370242.1">
    <property type="nucleotide sequence ID" value="XM_068496740.1"/>
</dbReference>
<dbReference type="Gene3D" id="2.40.160.50">
    <property type="entry name" value="membrane protein fhac: a member of the omp85/tpsb transporter family"/>
    <property type="match status" value="1"/>
</dbReference>
<proteinExistence type="predicted"/>
<keyword evidence="5" id="KW-1185">Reference proteome</keyword>
<evidence type="ECO:0000256" key="2">
    <source>
        <dbReference type="ARBA" id="ARBA00023136"/>
    </source>
</evidence>
<sequence length="407" mass="45708">MHRFMRKDPPPDWFPLTPFEKEVKRIQGLDIDVASKQAMINELLDKIRPIKSIKSIEITQEYKNQTVNNFNPFVLTVLPRIGQLPTSFNAELGNTHSISVSTGYSNFFFSHEYSEFTAKIRSDCSPKFIYKFTKNNLKDADFSLKKNCFSSSSLTASYDIHTIRKQNIYIGSLEASYHGKASIFNHSVSASHIKEDQSKGKVPPALSFDPSPYYKASIKTEIESNILSLSTLAFSTLSEVSILKTKCKTLIPFWKLRSDISCKLPFNFKLSSSCGYILARHAVPFTEKFKVGGVPIARGVEIDELCHKVANFPSGCDSFFSSTVEWSTPIIPKYNCQGHIFANGAISANSKSNNVFDNLEDKLSILTFGAGLVFPQKSSQIEINAQVPYRISRGLKCFRYQIGFSPL</sequence>
<comment type="subcellular location">
    <subcellularLocation>
        <location evidence="1">Membrane</location>
    </subcellularLocation>
</comment>
<evidence type="ECO:0000259" key="3">
    <source>
        <dbReference type="Pfam" id="PF01103"/>
    </source>
</evidence>
<dbReference type="GO" id="GO:0019867">
    <property type="term" value="C:outer membrane"/>
    <property type="evidence" value="ECO:0007669"/>
    <property type="project" value="InterPro"/>
</dbReference>
<dbReference type="AlphaFoldDB" id="A0A1J4L117"/>
<dbReference type="EMBL" id="MLAK01000035">
    <property type="protein sequence ID" value="OHT17106.1"/>
    <property type="molecule type" value="Genomic_DNA"/>
</dbReference>
<dbReference type="InterPro" id="IPR000184">
    <property type="entry name" value="Bac_surfAg_D15"/>
</dbReference>
<reference evidence="4" key="1">
    <citation type="submission" date="2016-10" db="EMBL/GenBank/DDBJ databases">
        <authorList>
            <person name="Benchimol M."/>
            <person name="Almeida L.G."/>
            <person name="Vasconcelos A.T."/>
            <person name="Perreira-Neves A."/>
            <person name="Rosa I.A."/>
            <person name="Tasca T."/>
            <person name="Bogo M.R."/>
            <person name="de Souza W."/>
        </authorList>
    </citation>
    <scope>NUCLEOTIDE SEQUENCE [LARGE SCALE GENOMIC DNA]</scope>
    <source>
        <strain evidence="4">K</strain>
    </source>
</reference>
<feature type="domain" description="Bacterial surface antigen (D15)" evidence="3">
    <location>
        <begin position="238"/>
        <end position="373"/>
    </location>
</feature>